<proteinExistence type="predicted"/>
<dbReference type="AlphaFoldDB" id="I7MGW7"/>
<gene>
    <name evidence="3" type="ORF">TTHERM_00442840</name>
</gene>
<feature type="region of interest" description="Disordered" evidence="2">
    <location>
        <begin position="385"/>
        <end position="414"/>
    </location>
</feature>
<dbReference type="Proteomes" id="UP000009168">
    <property type="component" value="Unassembled WGS sequence"/>
</dbReference>
<feature type="coiled-coil region" evidence="1">
    <location>
        <begin position="451"/>
        <end position="510"/>
    </location>
</feature>
<dbReference type="EMBL" id="GG662665">
    <property type="protein sequence ID" value="EAR85534.1"/>
    <property type="molecule type" value="Genomic_DNA"/>
</dbReference>
<dbReference type="GeneID" id="7837550"/>
<keyword evidence="1" id="KW-0175">Coiled coil</keyword>
<dbReference type="eggNOG" id="ENOG502SNNY">
    <property type="taxonomic scope" value="Eukaryota"/>
</dbReference>
<evidence type="ECO:0000256" key="1">
    <source>
        <dbReference type="SAM" id="Coils"/>
    </source>
</evidence>
<sequence>MYQNGGGGMAQFGQMGLNQFSQMQTPQAGGPVMMPMMMMPPQMYGQNMMPNQPMMMMPVGGNMAQSQIMQNNNQSNQNNQQNDDIQQKFGQNQGMQNENMMRRNQSQGNIYQNMPVSKPSEGFQVQDRYGKNDKQKEYAQMLEFQLNLKKQKQHELKQLEQASIENLKNERVKSQVYAAQGQLVRDQFGNIINSKLNPSNPNYQPIDWFSHVAHKDQFQNQLAQSISVPSLQNVPDLAMYDPELKRQREIGNRLQTAKSQVMNMNQDKIARAQEAFENSIPQQNFQRPPPMNLAGDVDLVKMRKRQQALELQREQMQQIEEKKRQKQLRSIQEQRERDLEDLKVQREVDELNKRLLNDFHDSKLGNKNLHETNFDINGLQVSAPNRRSQQDVEISISQSQIQEAPQPPPAPVRSSLKKQVVINDFDNDQQNVRVEQRIVRELPIEITTTVKETLNNELFRLRNEMQMHSNSLGEQILGMKSQLMKANERRSQAEDDVKKLREELKKTQYIDEIRQRELYNAFVLTDKPKIHTNSNTQRIYDADLKFELPTRPRPYYNMQDPYLDNYKQEFEKDNHEILQNQTKHIPVGEYDYSANAVSDKRKMDDQYFIDKQEFDDLEKKAYNLDKADIADLPDDFLNKQNLYYSKLPLEENNDEIGDYKDYLMKNQTRLDKLNELDTLERRGELDKLDEALFDLASHSNQESRFKKRYEQEENLKDIEDFIDFQTKLSRYS</sequence>
<organism evidence="3 4">
    <name type="scientific">Tetrahymena thermophila (strain SB210)</name>
    <dbReference type="NCBI Taxonomy" id="312017"/>
    <lineage>
        <taxon>Eukaryota</taxon>
        <taxon>Sar</taxon>
        <taxon>Alveolata</taxon>
        <taxon>Ciliophora</taxon>
        <taxon>Intramacronucleata</taxon>
        <taxon>Oligohymenophorea</taxon>
        <taxon>Hymenostomatida</taxon>
        <taxon>Tetrahymenina</taxon>
        <taxon>Tetrahymenidae</taxon>
        <taxon>Tetrahymena</taxon>
    </lineage>
</organism>
<protein>
    <submittedName>
        <fullName evidence="3">Uncharacterized protein</fullName>
    </submittedName>
</protein>
<feature type="compositionally biased region" description="Low complexity" evidence="2">
    <location>
        <begin position="391"/>
        <end position="404"/>
    </location>
</feature>
<dbReference type="KEGG" id="tet:TTHERM_00442840"/>
<feature type="coiled-coil region" evidence="1">
    <location>
        <begin position="142"/>
        <end position="170"/>
    </location>
</feature>
<dbReference type="RefSeq" id="XP_001033197.1">
    <property type="nucleotide sequence ID" value="XM_001033197.1"/>
</dbReference>
<accession>I7MGW7</accession>
<evidence type="ECO:0000313" key="4">
    <source>
        <dbReference type="Proteomes" id="UP000009168"/>
    </source>
</evidence>
<dbReference type="OrthoDB" id="313402at2759"/>
<reference evidence="4" key="1">
    <citation type="journal article" date="2006" name="PLoS Biol.">
        <title>Macronuclear genome sequence of the ciliate Tetrahymena thermophila, a model eukaryote.</title>
        <authorList>
            <person name="Eisen J.A."/>
            <person name="Coyne R.S."/>
            <person name="Wu M."/>
            <person name="Wu D."/>
            <person name="Thiagarajan M."/>
            <person name="Wortman J.R."/>
            <person name="Badger J.H."/>
            <person name="Ren Q."/>
            <person name="Amedeo P."/>
            <person name="Jones K.M."/>
            <person name="Tallon L.J."/>
            <person name="Delcher A.L."/>
            <person name="Salzberg S.L."/>
            <person name="Silva J.C."/>
            <person name="Haas B.J."/>
            <person name="Majoros W.H."/>
            <person name="Farzad M."/>
            <person name="Carlton J.M."/>
            <person name="Smith R.K. Jr."/>
            <person name="Garg J."/>
            <person name="Pearlman R.E."/>
            <person name="Karrer K.M."/>
            <person name="Sun L."/>
            <person name="Manning G."/>
            <person name="Elde N.C."/>
            <person name="Turkewitz A.P."/>
            <person name="Asai D.J."/>
            <person name="Wilkes D.E."/>
            <person name="Wang Y."/>
            <person name="Cai H."/>
            <person name="Collins K."/>
            <person name="Stewart B.A."/>
            <person name="Lee S.R."/>
            <person name="Wilamowska K."/>
            <person name="Weinberg Z."/>
            <person name="Ruzzo W.L."/>
            <person name="Wloga D."/>
            <person name="Gaertig J."/>
            <person name="Frankel J."/>
            <person name="Tsao C.-C."/>
            <person name="Gorovsky M.A."/>
            <person name="Keeling P.J."/>
            <person name="Waller R.F."/>
            <person name="Patron N.J."/>
            <person name="Cherry J.M."/>
            <person name="Stover N.A."/>
            <person name="Krieger C.J."/>
            <person name="del Toro C."/>
            <person name="Ryder H.F."/>
            <person name="Williamson S.C."/>
            <person name="Barbeau R.A."/>
            <person name="Hamilton E.P."/>
            <person name="Orias E."/>
        </authorList>
    </citation>
    <scope>NUCLEOTIDE SEQUENCE [LARGE SCALE GENOMIC DNA]</scope>
    <source>
        <strain evidence="4">SB210</strain>
    </source>
</reference>
<evidence type="ECO:0000256" key="2">
    <source>
        <dbReference type="SAM" id="MobiDB-lite"/>
    </source>
</evidence>
<dbReference type="InParanoid" id="I7MGW7"/>
<name>I7MGW7_TETTS</name>
<feature type="coiled-coil region" evidence="1">
    <location>
        <begin position="299"/>
        <end position="336"/>
    </location>
</feature>
<keyword evidence="4" id="KW-1185">Reference proteome</keyword>
<dbReference type="OMA" id="RPRPYYN"/>
<dbReference type="HOGENOM" id="CLU_378814_0_0_1"/>
<evidence type="ECO:0000313" key="3">
    <source>
        <dbReference type="EMBL" id="EAR85534.1"/>
    </source>
</evidence>